<comment type="function">
    <text evidence="11">Histone methyltransferase that specifically trimethylates histone H3 to form H3K79me3. This methylation is required for telomere silencing and for the pachytene checkpoint during the meiotic cell cycle by allowing the recruitment of RAD9 to double strand breaks. Nucleosomes are preferred as substrate compared to free histone.</text>
</comment>
<dbReference type="VEuPathDB" id="FungiDB:CTRG_02231"/>
<dbReference type="EMBL" id="GG692397">
    <property type="protein sequence ID" value="EER33413.1"/>
    <property type="molecule type" value="Genomic_DNA"/>
</dbReference>
<feature type="region of interest" description="Disordered" evidence="12">
    <location>
        <begin position="13"/>
        <end position="76"/>
    </location>
</feature>
<evidence type="ECO:0000256" key="4">
    <source>
        <dbReference type="ARBA" id="ARBA00022603"/>
    </source>
</evidence>
<feature type="compositionally biased region" description="Basic and acidic residues" evidence="12">
    <location>
        <begin position="707"/>
        <end position="731"/>
    </location>
</feature>
<dbReference type="STRING" id="294747.C5M9R9"/>
<dbReference type="GO" id="GO:0032259">
    <property type="term" value="P:methylation"/>
    <property type="evidence" value="ECO:0007669"/>
    <property type="project" value="UniProtKB-KW"/>
</dbReference>
<keyword evidence="7 11" id="KW-0156">Chromatin regulator</keyword>
<evidence type="ECO:0000313" key="14">
    <source>
        <dbReference type="EMBL" id="EER33413.1"/>
    </source>
</evidence>
<dbReference type="InterPro" id="IPR030445">
    <property type="entry name" value="H3-K79_meTrfase"/>
</dbReference>
<dbReference type="Proteomes" id="UP000002037">
    <property type="component" value="Unassembled WGS sequence"/>
</dbReference>
<dbReference type="GO" id="GO:0000077">
    <property type="term" value="P:DNA damage checkpoint signaling"/>
    <property type="evidence" value="ECO:0007669"/>
    <property type="project" value="TreeGrafter"/>
</dbReference>
<dbReference type="GO" id="GO:0140956">
    <property type="term" value="F:histone H3K79 trimethyltransferase activity"/>
    <property type="evidence" value="ECO:0007669"/>
    <property type="project" value="UniProtKB-EC"/>
</dbReference>
<proteinExistence type="inferred from homology"/>
<evidence type="ECO:0000256" key="8">
    <source>
        <dbReference type="ARBA" id="ARBA00023242"/>
    </source>
</evidence>
<dbReference type="EC" id="2.1.1.360" evidence="2 11"/>
<dbReference type="FunFam" id="3.40.50.150:FF:000033">
    <property type="entry name" value="Histone-lysine N-methyltransferase, H3 lysine-79 specific"/>
    <property type="match status" value="1"/>
</dbReference>
<evidence type="ECO:0000256" key="7">
    <source>
        <dbReference type="ARBA" id="ARBA00022853"/>
    </source>
</evidence>
<evidence type="ECO:0000256" key="1">
    <source>
        <dbReference type="ARBA" id="ARBA00004123"/>
    </source>
</evidence>
<protein>
    <recommendedName>
        <fullName evidence="3 11">Histone-lysine N-methyltransferase, H3 lysine-79 specific</fullName>
        <ecNumber evidence="2 11">2.1.1.360</ecNumber>
    </recommendedName>
    <alternativeName>
        <fullName evidence="9 11">Histone H3-K79 methyltransferase</fullName>
    </alternativeName>
</protein>
<feature type="compositionally biased region" description="Polar residues" evidence="12">
    <location>
        <begin position="695"/>
        <end position="706"/>
    </location>
</feature>
<dbReference type="InterPro" id="IPR029063">
    <property type="entry name" value="SAM-dependent_MTases_sf"/>
</dbReference>
<evidence type="ECO:0000259" key="13">
    <source>
        <dbReference type="PROSITE" id="PS51569"/>
    </source>
</evidence>
<feature type="compositionally biased region" description="Basic and acidic residues" evidence="12">
    <location>
        <begin position="1330"/>
        <end position="1339"/>
    </location>
</feature>
<dbReference type="Gene3D" id="3.40.50.150">
    <property type="entry name" value="Vaccinia Virus protein VP39"/>
    <property type="match status" value="1"/>
</dbReference>
<evidence type="ECO:0000256" key="11">
    <source>
        <dbReference type="RuleBase" id="RU271113"/>
    </source>
</evidence>
<keyword evidence="8 11" id="KW-0539">Nucleus</keyword>
<keyword evidence="4 11" id="KW-0489">Methyltransferase</keyword>
<evidence type="ECO:0000256" key="5">
    <source>
        <dbReference type="ARBA" id="ARBA00022679"/>
    </source>
</evidence>
<dbReference type="GO" id="GO:0005634">
    <property type="term" value="C:nucleus"/>
    <property type="evidence" value="ECO:0007669"/>
    <property type="project" value="UniProtKB-SubCell"/>
</dbReference>
<evidence type="ECO:0000256" key="9">
    <source>
        <dbReference type="ARBA" id="ARBA00029821"/>
    </source>
</evidence>
<feature type="region of interest" description="Disordered" evidence="12">
    <location>
        <begin position="634"/>
        <end position="761"/>
    </location>
</feature>
<dbReference type="eggNOG" id="KOG3924">
    <property type="taxonomic scope" value="Eukaryota"/>
</dbReference>
<dbReference type="Pfam" id="PF08123">
    <property type="entry name" value="DOT1"/>
    <property type="match status" value="1"/>
</dbReference>
<evidence type="ECO:0000256" key="6">
    <source>
        <dbReference type="ARBA" id="ARBA00022691"/>
    </source>
</evidence>
<comment type="miscellaneous">
    <text evidence="11">In contrast to other lysine histone methyltransferases, it does not contain a SET domain, suggesting the existence of another mechanism for methylation of lysine residues of histones.</text>
</comment>
<dbReference type="HOGENOM" id="CLU_004528_0_0_1"/>
<feature type="region of interest" description="Disordered" evidence="12">
    <location>
        <begin position="1330"/>
        <end position="1369"/>
    </location>
</feature>
<evidence type="ECO:0000256" key="10">
    <source>
        <dbReference type="ARBA" id="ARBA00047770"/>
    </source>
</evidence>
<gene>
    <name evidence="14" type="ORF">CTRG_02231</name>
</gene>
<evidence type="ECO:0000313" key="15">
    <source>
        <dbReference type="Proteomes" id="UP000002037"/>
    </source>
</evidence>
<comment type="subcellular location">
    <subcellularLocation>
        <location evidence="1 11">Nucleus</location>
    </subcellularLocation>
</comment>
<feature type="compositionally biased region" description="Basic residues" evidence="12">
    <location>
        <begin position="741"/>
        <end position="755"/>
    </location>
</feature>
<keyword evidence="15" id="KW-1185">Reference proteome</keyword>
<dbReference type="RefSeq" id="XP_002547934.1">
    <property type="nucleotide sequence ID" value="XM_002547888.1"/>
</dbReference>
<feature type="compositionally biased region" description="Basic and acidic residues" evidence="12">
    <location>
        <begin position="26"/>
        <end position="42"/>
    </location>
</feature>
<comment type="activity regulation">
    <text evidence="11">Ubiquitination of histone H2B to form H2BK123ub1 is required for efficient DOT1 methyltransferase activity on histone H3.</text>
</comment>
<accession>C5M9R9</accession>
<feature type="compositionally biased region" description="Basic and acidic residues" evidence="12">
    <location>
        <begin position="669"/>
        <end position="694"/>
    </location>
</feature>
<dbReference type="OrthoDB" id="443402at2759"/>
<keyword evidence="6 11" id="KW-0949">S-adenosyl-L-methionine</keyword>
<dbReference type="PROSITE" id="PS51569">
    <property type="entry name" value="DOT1"/>
    <property type="match status" value="1"/>
</dbReference>
<evidence type="ECO:0000256" key="2">
    <source>
        <dbReference type="ARBA" id="ARBA00012190"/>
    </source>
</evidence>
<dbReference type="KEGG" id="ctp:CTRG_02231"/>
<dbReference type="PANTHER" id="PTHR21451:SF0">
    <property type="entry name" value="HISTONE-LYSINE N-METHYLTRANSFERASE, H3 LYSINE-79 SPECIFIC"/>
    <property type="match status" value="1"/>
</dbReference>
<name>C5M9R9_CANTT</name>
<dbReference type="InterPro" id="IPR025789">
    <property type="entry name" value="DOT1_dom"/>
</dbReference>
<feature type="compositionally biased region" description="Polar residues" evidence="12">
    <location>
        <begin position="1350"/>
        <end position="1361"/>
    </location>
</feature>
<dbReference type="GeneID" id="8296934"/>
<dbReference type="SUPFAM" id="SSF53335">
    <property type="entry name" value="S-adenosyl-L-methionine-dependent methyltransferases"/>
    <property type="match status" value="1"/>
</dbReference>
<feature type="compositionally biased region" description="Polar residues" evidence="12">
    <location>
        <begin position="46"/>
        <end position="60"/>
    </location>
</feature>
<dbReference type="GO" id="GO:0006281">
    <property type="term" value="P:DNA repair"/>
    <property type="evidence" value="ECO:0007669"/>
    <property type="project" value="TreeGrafter"/>
</dbReference>
<evidence type="ECO:0000256" key="12">
    <source>
        <dbReference type="SAM" id="MobiDB-lite"/>
    </source>
</evidence>
<organism evidence="14 15">
    <name type="scientific">Candida tropicalis (strain ATCC MYA-3404 / T1)</name>
    <name type="common">Yeast</name>
    <dbReference type="NCBI Taxonomy" id="294747"/>
    <lineage>
        <taxon>Eukaryota</taxon>
        <taxon>Fungi</taxon>
        <taxon>Dikarya</taxon>
        <taxon>Ascomycota</taxon>
        <taxon>Saccharomycotina</taxon>
        <taxon>Pichiomycetes</taxon>
        <taxon>Debaryomycetaceae</taxon>
        <taxon>Candida/Lodderomyces clade</taxon>
        <taxon>Candida</taxon>
    </lineage>
</organism>
<feature type="domain" description="DOT1" evidence="13">
    <location>
        <begin position="1009"/>
        <end position="1330"/>
    </location>
</feature>
<evidence type="ECO:0000256" key="3">
    <source>
        <dbReference type="ARBA" id="ARBA00020987"/>
    </source>
</evidence>
<comment type="catalytic activity">
    <reaction evidence="10 11">
        <text>L-lysyl(79)-[histone H3] + 3 S-adenosyl-L-methionine = N(6),N(6),N(6)-trimethyl-L-lysyl(79)-[histone H3] + 3 S-adenosyl-L-homocysteine + 3 H(+)</text>
        <dbReference type="Rhea" id="RHEA:60328"/>
        <dbReference type="Rhea" id="RHEA-COMP:15549"/>
        <dbReference type="Rhea" id="RHEA-COMP:15552"/>
        <dbReference type="ChEBI" id="CHEBI:15378"/>
        <dbReference type="ChEBI" id="CHEBI:29969"/>
        <dbReference type="ChEBI" id="CHEBI:57856"/>
        <dbReference type="ChEBI" id="CHEBI:59789"/>
        <dbReference type="ChEBI" id="CHEBI:61961"/>
        <dbReference type="EC" id="2.1.1.360"/>
    </reaction>
</comment>
<keyword evidence="5 11" id="KW-0808">Transferase</keyword>
<sequence>MVSLGSIFSSVRSLTSEPMVSPPADKVMEEKQLNIQDEKESDIPTVDSNVHLQTPDMSDQSCDEAKLNSEPDEASTTWTKDLENELKQLAGQSITFSKVLTHFPGFDWKDIGEKILKTKINNSLWKRKLVCYDQLFKHEKAFVIRAHSGILSRIDDKKLKSWKNHEIEQLLCNLYEDLTTDGVKASLTNKSLKQVAEAIHVVAHVVSWTPKELQFLMDNFEDQENLKKGLFFRSSDSIYNKLRLTNQLSTTAKSSGKSKHEDALNKISTLPISFSKVMEQFPAGDWKDIATTLYKLTADNESSNWSQKIGCYCLVNHFDQFAREEIDDEFLTSIGYTKNEFKKFRNNLCKALALPEFKKWSTKEFEDFYSLSFHDLTRDTLRQKFPKKNLTDMKKFVSVFDSQRNNFNSGEITYLEQNSDAKISELMLHLPCRSKKSIYKALDDLNNPESEENPVLLQLLQHDLTIDTIKENFPDEDIESIINDIKNHPEFDKDMFTKGEKELMNSFVHANKNVEECLKHFPVRDEKSIRRLHNESQYLSGRKVKFESPEERLAYEAKWTLIATGSSNSSRSKRALKRSADFEEFTKLEQEVAVKHIKKPKPELTEEELALRREKQEKARLARERKKEERRKLIELRKSEKKPKPKKQTTSNELKDLLTGAEYFQSTVGDRKQVQEGEKRKRVQPEHYEPEIRHSNNPVKLKTTNRQAEKIRIKKELQRKARAEKEKELAIKSKNQIKQLNSKRKKQQSQKRSKSKIPDDDEIIAEIKRIYNMEAEQQQLDDSEEEEEFISPYDPPDITSDSFVKLNGRQLYVSDFYSEEPSIPQLEFVHMEQNDENNEDSKVKTMSPGKSIMTAADDKILYEDNLALEIVTTHMRSYRDMPISFPPILDPVTKEINPLNIIKIRFLLYPEHTESFILASPKSNELDPVQEIAKLFMIQCSLYFSHSEVLKNIIMEDYCKKLENSIEENDFGEFMAVIDKWNQLVLNLSPNTSSSQKILESGEDINSAPRYYLNEEEVKTPTVADLKLDTFYEEIMYESASPSFQPIEIKFGDDITVPDTNNEVSYDNVDIPTNISQVSRIIKPEGYNTDFFKRLQEKTDVSRYTIQQILLRIYSRVVSTDSRKLRSYKAFTAEVYGELLPSFTSEVLEKVNLLPGQKFYDLGSGVGNTTFQAALEFGASPSGGCEIMDHASYLTTLQTGLIQKHLSVLGLRKLDLDFELHSSFVNNEKVRQSCLECNVLIINNYLFDGPLNAEVGRLLVGLKPGTKIISLRSFISPRYRATFDTVFDFLRVEKHEMSDVLSVSWTANKVPYYISTVEESILKEYLSKEETADISERSKSSSPVHDFGGNRNSMLTPPTDSSELENYKE</sequence>
<dbReference type="PANTHER" id="PTHR21451">
    <property type="entry name" value="HISTONE H3 METHYLTRANSFERASE"/>
    <property type="match status" value="1"/>
</dbReference>
<comment type="similarity">
    <text evidence="11">Belongs to the class I-like SAM-binding methyltransferase superfamily. DOT1 family.</text>
</comment>
<dbReference type="Gene3D" id="1.10.260.170">
    <property type="match status" value="2"/>
</dbReference>
<reference evidence="14 15" key="1">
    <citation type="journal article" date="2009" name="Nature">
        <title>Evolution of pathogenicity and sexual reproduction in eight Candida genomes.</title>
        <authorList>
            <person name="Butler G."/>
            <person name="Rasmussen M.D."/>
            <person name="Lin M.F."/>
            <person name="Santos M.A."/>
            <person name="Sakthikumar S."/>
            <person name="Munro C.A."/>
            <person name="Rheinbay E."/>
            <person name="Grabherr M."/>
            <person name="Forche A."/>
            <person name="Reedy J.L."/>
            <person name="Agrafioti I."/>
            <person name="Arnaud M.B."/>
            <person name="Bates S."/>
            <person name="Brown A.J."/>
            <person name="Brunke S."/>
            <person name="Costanzo M.C."/>
            <person name="Fitzpatrick D.A."/>
            <person name="de Groot P.W."/>
            <person name="Harris D."/>
            <person name="Hoyer L.L."/>
            <person name="Hube B."/>
            <person name="Klis F.M."/>
            <person name="Kodira C."/>
            <person name="Lennard N."/>
            <person name="Logue M.E."/>
            <person name="Martin R."/>
            <person name="Neiman A.M."/>
            <person name="Nikolaou E."/>
            <person name="Quail M.A."/>
            <person name="Quinn J."/>
            <person name="Santos M.C."/>
            <person name="Schmitzberger F.F."/>
            <person name="Sherlock G."/>
            <person name="Shah P."/>
            <person name="Silverstein K.A."/>
            <person name="Skrzypek M.S."/>
            <person name="Soll D."/>
            <person name="Staggs R."/>
            <person name="Stansfield I."/>
            <person name="Stumpf M.P."/>
            <person name="Sudbery P.E."/>
            <person name="Srikantha T."/>
            <person name="Zeng Q."/>
            <person name="Berman J."/>
            <person name="Berriman M."/>
            <person name="Heitman J."/>
            <person name="Gow N.A."/>
            <person name="Lorenz M.C."/>
            <person name="Birren B.W."/>
            <person name="Kellis M."/>
            <person name="Cuomo C.A."/>
        </authorList>
    </citation>
    <scope>NUCLEOTIDE SEQUENCE [LARGE SCALE GENOMIC DNA]</scope>
    <source>
        <strain evidence="15">ATCC MYA-3404 / T1</strain>
    </source>
</reference>